<evidence type="ECO:0000256" key="2">
    <source>
        <dbReference type="SAM" id="SignalP"/>
    </source>
</evidence>
<sequence length="170" mass="19276">MARRSVWQYLLLFLTFLSVALAASPTSFCKCTCFTNSTIIPLDDSPTTSGKPASNDADTSKSHHQRTCNDCTKQFCLDYHLPICQDAKETDVFTTCFQRDSAKDETVVFIFIFATGGLLIWAAVRPWVQKWRNQRATRDISGADLQGDYLLFRKGARFEFWAKIDNSGQH</sequence>
<dbReference type="VEuPathDB" id="FungiDB:BTJ68_04910"/>
<evidence type="ECO:0000256" key="1">
    <source>
        <dbReference type="SAM" id="Phobius"/>
    </source>
</evidence>
<dbReference type="PANTHER" id="PTHR36854:SF1">
    <property type="entry name" value="TRANSMEMBRANE PROTEIN"/>
    <property type="match status" value="1"/>
</dbReference>
<dbReference type="EMBL" id="QWIO01002063">
    <property type="protein sequence ID" value="RMY63195.1"/>
    <property type="molecule type" value="Genomic_DNA"/>
</dbReference>
<organism evidence="3 4">
    <name type="scientific">Hortaea werneckii</name>
    <name type="common">Black yeast</name>
    <name type="synonym">Cladosporium werneckii</name>
    <dbReference type="NCBI Taxonomy" id="91943"/>
    <lineage>
        <taxon>Eukaryota</taxon>
        <taxon>Fungi</taxon>
        <taxon>Dikarya</taxon>
        <taxon>Ascomycota</taxon>
        <taxon>Pezizomycotina</taxon>
        <taxon>Dothideomycetes</taxon>
        <taxon>Dothideomycetidae</taxon>
        <taxon>Mycosphaerellales</taxon>
        <taxon>Teratosphaeriaceae</taxon>
        <taxon>Hortaea</taxon>
    </lineage>
</organism>
<dbReference type="PANTHER" id="PTHR36854">
    <property type="entry name" value="CHROMOSOME 9, WHOLE GENOME SHOTGUN SEQUENCE"/>
    <property type="match status" value="1"/>
</dbReference>
<keyword evidence="1" id="KW-0472">Membrane</keyword>
<name>A0A3M7DFV8_HORWE</name>
<dbReference type="AlphaFoldDB" id="A0A3M7DFV8"/>
<feature type="chain" id="PRO_5017963339" evidence="2">
    <location>
        <begin position="23"/>
        <end position="170"/>
    </location>
</feature>
<protein>
    <submittedName>
        <fullName evidence="3">Uncharacterized protein</fullName>
    </submittedName>
</protein>
<feature type="signal peptide" evidence="2">
    <location>
        <begin position="1"/>
        <end position="22"/>
    </location>
</feature>
<accession>A0A3M7DFV8</accession>
<keyword evidence="1" id="KW-1133">Transmembrane helix</keyword>
<gene>
    <name evidence="3" type="ORF">D0864_12707</name>
</gene>
<dbReference type="Proteomes" id="UP000269539">
    <property type="component" value="Unassembled WGS sequence"/>
</dbReference>
<evidence type="ECO:0000313" key="3">
    <source>
        <dbReference type="EMBL" id="RMY63195.1"/>
    </source>
</evidence>
<keyword evidence="2" id="KW-0732">Signal</keyword>
<feature type="transmembrane region" description="Helical" evidence="1">
    <location>
        <begin position="107"/>
        <end position="128"/>
    </location>
</feature>
<proteinExistence type="predicted"/>
<keyword evidence="1" id="KW-0812">Transmembrane</keyword>
<reference evidence="3 4" key="1">
    <citation type="journal article" date="2018" name="BMC Genomics">
        <title>Genomic evidence for intraspecific hybridization in a clonal and extremely halotolerant yeast.</title>
        <authorList>
            <person name="Gostincar C."/>
            <person name="Stajich J.E."/>
            <person name="Zupancic J."/>
            <person name="Zalar P."/>
            <person name="Gunde-Cimerman N."/>
        </authorList>
    </citation>
    <scope>NUCLEOTIDE SEQUENCE [LARGE SCALE GENOMIC DNA]</scope>
    <source>
        <strain evidence="3 4">EXF-10513</strain>
    </source>
</reference>
<comment type="caution">
    <text evidence="3">The sequence shown here is derived from an EMBL/GenBank/DDBJ whole genome shotgun (WGS) entry which is preliminary data.</text>
</comment>
<evidence type="ECO:0000313" key="4">
    <source>
        <dbReference type="Proteomes" id="UP000269539"/>
    </source>
</evidence>